<reference evidence="2 3" key="1">
    <citation type="submission" date="2020-07" db="EMBL/GenBank/DDBJ databases">
        <title>Comparative genomics of pyrophilous fungi reveals a link between fire events and developmental genes.</title>
        <authorList>
            <consortium name="DOE Joint Genome Institute"/>
            <person name="Steindorff A.S."/>
            <person name="Carver A."/>
            <person name="Calhoun S."/>
            <person name="Stillman K."/>
            <person name="Liu H."/>
            <person name="Lipzen A."/>
            <person name="Pangilinan J."/>
            <person name="Labutti K."/>
            <person name="Bruns T.D."/>
            <person name="Grigoriev I.V."/>
        </authorList>
    </citation>
    <scope>NUCLEOTIDE SEQUENCE [LARGE SCALE GENOMIC DNA]</scope>
    <source>
        <strain evidence="2 3">CBS 144469</strain>
    </source>
</reference>
<dbReference type="AlphaFoldDB" id="A0A8H6HRW3"/>
<evidence type="ECO:0000313" key="2">
    <source>
        <dbReference type="EMBL" id="KAF6751227.1"/>
    </source>
</evidence>
<comment type="caution">
    <text evidence="2">The sequence shown here is derived from an EMBL/GenBank/DDBJ whole genome shotgun (WGS) entry which is preliminary data.</text>
</comment>
<organism evidence="2 3">
    <name type="scientific">Ephemerocybe angulata</name>
    <dbReference type="NCBI Taxonomy" id="980116"/>
    <lineage>
        <taxon>Eukaryota</taxon>
        <taxon>Fungi</taxon>
        <taxon>Dikarya</taxon>
        <taxon>Basidiomycota</taxon>
        <taxon>Agaricomycotina</taxon>
        <taxon>Agaricomycetes</taxon>
        <taxon>Agaricomycetidae</taxon>
        <taxon>Agaricales</taxon>
        <taxon>Agaricineae</taxon>
        <taxon>Psathyrellaceae</taxon>
        <taxon>Ephemerocybe</taxon>
    </lineage>
</organism>
<feature type="region of interest" description="Disordered" evidence="1">
    <location>
        <begin position="393"/>
        <end position="427"/>
    </location>
</feature>
<feature type="compositionally biased region" description="Polar residues" evidence="1">
    <location>
        <begin position="236"/>
        <end position="254"/>
    </location>
</feature>
<feature type="region of interest" description="Disordered" evidence="1">
    <location>
        <begin position="1"/>
        <end position="23"/>
    </location>
</feature>
<keyword evidence="3" id="KW-1185">Reference proteome</keyword>
<name>A0A8H6HRW3_9AGAR</name>
<dbReference type="EMBL" id="JACGCI010000052">
    <property type="protein sequence ID" value="KAF6751227.1"/>
    <property type="molecule type" value="Genomic_DNA"/>
</dbReference>
<protein>
    <submittedName>
        <fullName evidence="2">Uncharacterized protein</fullName>
    </submittedName>
</protein>
<dbReference type="Proteomes" id="UP000521943">
    <property type="component" value="Unassembled WGS sequence"/>
</dbReference>
<feature type="region of interest" description="Disordered" evidence="1">
    <location>
        <begin position="35"/>
        <end position="131"/>
    </location>
</feature>
<accession>A0A8H6HRW3</accession>
<feature type="region of interest" description="Disordered" evidence="1">
    <location>
        <begin position="211"/>
        <end position="291"/>
    </location>
</feature>
<evidence type="ECO:0000313" key="3">
    <source>
        <dbReference type="Proteomes" id="UP000521943"/>
    </source>
</evidence>
<proteinExistence type="predicted"/>
<evidence type="ECO:0000256" key="1">
    <source>
        <dbReference type="SAM" id="MobiDB-lite"/>
    </source>
</evidence>
<gene>
    <name evidence="2" type="ORF">DFP72DRAFT_908777</name>
</gene>
<feature type="compositionally biased region" description="Low complexity" evidence="1">
    <location>
        <begin position="398"/>
        <end position="410"/>
    </location>
</feature>
<feature type="compositionally biased region" description="Pro residues" evidence="1">
    <location>
        <begin position="1"/>
        <end position="15"/>
    </location>
</feature>
<sequence>MGSGTSPPPLPPSFNPPSSTSSQAVVLLKDCRSKAGASLQEHTCEPLSNIASSSPRLADRDHSPGHKRAVVQDPNESNGRSKKQRQMKKGAVAAPRKPHKRAIGPHSLGNKSPRNHRRRMAPSPSPQNGMLLSEMEEGSSLTFIGTGFPLDNTETTPISHGPWRSPSLQEGIKRQNIAFRETFSAYERYRKAPEPSTTSTFKFDTEEGSGLGALEAHDGVSNRSTSPRSLPGLAMYTNTTVTLPSTTRASVESRLSSRRSPVAGPSSQVGFIDEPFDSEQPARGTLPGPRPQLDRATIIRILADLRRKLYTLEVEMGKAASQFLGRLDEYVYITTEVLTMEKAFPPDGTLTFHEQTQFLSAFLDSRAAEAREKAASSDFEDDNRHPVPEQTVELWEEPPISFSHSSSTPSGQQEMRKLGSSAGNEPGYFQKKISLAWQKANIPA</sequence>